<feature type="region of interest" description="Disordered" evidence="2">
    <location>
        <begin position="1"/>
        <end position="28"/>
    </location>
</feature>
<evidence type="ECO:0000256" key="2">
    <source>
        <dbReference type="SAM" id="MobiDB-lite"/>
    </source>
</evidence>
<sequence length="360" mass="40155">MAEPFDPGFATPPATQAPRAFQGPTNQFLGHEVPDAYASRLQELREEEESVHKAEQEARALEEEVGKQFTLVVIGKTSKRTFAGLVAQRSITGLTTTIAQAPQWPASVIQYIASQTGGEFEFIDVYDFDMGWVSYYRGGLRQLKREQILLCRLPGVPDDHPNVLDEVDKFRGAALRHDTRPAQNRMFNQSPIRVPKREPSVQHNHLVQPVTAEKEDKEKNKNKKKKKKRRRSSDGSSADVIEITSTDSSPVIPMTTLPPNSLRSKAREPPWPATRTFLQVAQEAKTIQDRARTSKLSIPDLRKAVIGVSVPKSTYNDAILWIQRADDALVAEFSDGKKTWKEFAQRAKAAWSGGEGPDGG</sequence>
<keyword evidence="1" id="KW-0175">Coiled coil</keyword>
<organism evidence="3 4">
    <name type="scientific">Calocera cornea HHB12733</name>
    <dbReference type="NCBI Taxonomy" id="1353952"/>
    <lineage>
        <taxon>Eukaryota</taxon>
        <taxon>Fungi</taxon>
        <taxon>Dikarya</taxon>
        <taxon>Basidiomycota</taxon>
        <taxon>Agaricomycotina</taxon>
        <taxon>Dacrymycetes</taxon>
        <taxon>Dacrymycetales</taxon>
        <taxon>Dacrymycetaceae</taxon>
        <taxon>Calocera</taxon>
    </lineage>
</organism>
<feature type="compositionally biased region" description="Basic residues" evidence="2">
    <location>
        <begin position="220"/>
        <end position="231"/>
    </location>
</feature>
<evidence type="ECO:0000313" key="3">
    <source>
        <dbReference type="EMBL" id="KZT52795.1"/>
    </source>
</evidence>
<feature type="compositionally biased region" description="Polar residues" evidence="2">
    <location>
        <begin position="181"/>
        <end position="191"/>
    </location>
</feature>
<keyword evidence="4" id="KW-1185">Reference proteome</keyword>
<dbReference type="EMBL" id="KV424055">
    <property type="protein sequence ID" value="KZT52795.1"/>
    <property type="molecule type" value="Genomic_DNA"/>
</dbReference>
<name>A0A165DHG2_9BASI</name>
<evidence type="ECO:0000313" key="4">
    <source>
        <dbReference type="Proteomes" id="UP000076842"/>
    </source>
</evidence>
<dbReference type="Proteomes" id="UP000076842">
    <property type="component" value="Unassembled WGS sequence"/>
</dbReference>
<dbReference type="AlphaFoldDB" id="A0A165DHG2"/>
<dbReference type="InParanoid" id="A0A165DHG2"/>
<accession>A0A165DHG2</accession>
<evidence type="ECO:0000256" key="1">
    <source>
        <dbReference type="SAM" id="Coils"/>
    </source>
</evidence>
<protein>
    <submittedName>
        <fullName evidence="3">Uncharacterized protein</fullName>
    </submittedName>
</protein>
<proteinExistence type="predicted"/>
<gene>
    <name evidence="3" type="ORF">CALCODRAFT_486858</name>
</gene>
<reference evidence="3 4" key="1">
    <citation type="journal article" date="2016" name="Mol. Biol. Evol.">
        <title>Comparative Genomics of Early-Diverging Mushroom-Forming Fungi Provides Insights into the Origins of Lignocellulose Decay Capabilities.</title>
        <authorList>
            <person name="Nagy L.G."/>
            <person name="Riley R."/>
            <person name="Tritt A."/>
            <person name="Adam C."/>
            <person name="Daum C."/>
            <person name="Floudas D."/>
            <person name="Sun H."/>
            <person name="Yadav J.S."/>
            <person name="Pangilinan J."/>
            <person name="Larsson K.H."/>
            <person name="Matsuura K."/>
            <person name="Barry K."/>
            <person name="Labutti K."/>
            <person name="Kuo R."/>
            <person name="Ohm R.A."/>
            <person name="Bhattacharya S.S."/>
            <person name="Shirouzu T."/>
            <person name="Yoshinaga Y."/>
            <person name="Martin F.M."/>
            <person name="Grigoriev I.V."/>
            <person name="Hibbett D.S."/>
        </authorList>
    </citation>
    <scope>NUCLEOTIDE SEQUENCE [LARGE SCALE GENOMIC DNA]</scope>
    <source>
        <strain evidence="3 4">HHB12733</strain>
    </source>
</reference>
<feature type="coiled-coil region" evidence="1">
    <location>
        <begin position="37"/>
        <end position="64"/>
    </location>
</feature>
<feature type="region of interest" description="Disordered" evidence="2">
    <location>
        <begin position="178"/>
        <end position="269"/>
    </location>
</feature>